<dbReference type="CDD" id="cd00093">
    <property type="entry name" value="HTH_XRE"/>
    <property type="match status" value="1"/>
</dbReference>
<dbReference type="EMBL" id="WWEU01000009">
    <property type="protein sequence ID" value="MYM61141.1"/>
    <property type="molecule type" value="Genomic_DNA"/>
</dbReference>
<dbReference type="AlphaFoldDB" id="A0A6L8LYE1"/>
<feature type="domain" description="HTH cro/C1-type" evidence="1">
    <location>
        <begin position="10"/>
        <end position="64"/>
    </location>
</feature>
<dbReference type="Proteomes" id="UP000478571">
    <property type="component" value="Unassembled WGS sequence"/>
</dbReference>
<protein>
    <submittedName>
        <fullName evidence="2">Helix-turn-helix domain-containing protein</fullName>
    </submittedName>
</protein>
<dbReference type="GO" id="GO:0003677">
    <property type="term" value="F:DNA binding"/>
    <property type="evidence" value="ECO:0007669"/>
    <property type="project" value="InterPro"/>
</dbReference>
<dbReference type="PROSITE" id="PS50943">
    <property type="entry name" value="HTH_CROC1"/>
    <property type="match status" value="1"/>
</dbReference>
<gene>
    <name evidence="2" type="ORF">GTG28_18080</name>
</gene>
<dbReference type="InterPro" id="IPR001387">
    <property type="entry name" value="Cro/C1-type_HTH"/>
</dbReference>
<dbReference type="Gene3D" id="1.10.260.40">
    <property type="entry name" value="lambda repressor-like DNA-binding domains"/>
    <property type="match status" value="1"/>
</dbReference>
<dbReference type="SMART" id="SM00530">
    <property type="entry name" value="HTH_XRE"/>
    <property type="match status" value="1"/>
</dbReference>
<accession>A0A6L8LYE1</accession>
<keyword evidence="3" id="KW-1185">Reference proteome</keyword>
<dbReference type="RefSeq" id="WP_160932312.1">
    <property type="nucleotide sequence ID" value="NZ_WWEU01000009.1"/>
</dbReference>
<dbReference type="InterPro" id="IPR010982">
    <property type="entry name" value="Lambda_DNA-bd_dom_sf"/>
</dbReference>
<evidence type="ECO:0000313" key="2">
    <source>
        <dbReference type="EMBL" id="MYM61141.1"/>
    </source>
</evidence>
<name>A0A6L8LYE1_9VIBR</name>
<organism evidence="2 3">
    <name type="scientific">Vibrio tetraodonis subsp. pristinus</name>
    <dbReference type="NCBI Taxonomy" id="2695891"/>
    <lineage>
        <taxon>Bacteria</taxon>
        <taxon>Pseudomonadati</taxon>
        <taxon>Pseudomonadota</taxon>
        <taxon>Gammaproteobacteria</taxon>
        <taxon>Vibrionales</taxon>
        <taxon>Vibrionaceae</taxon>
        <taxon>Vibrio</taxon>
    </lineage>
</organism>
<evidence type="ECO:0000313" key="3">
    <source>
        <dbReference type="Proteomes" id="UP000478571"/>
    </source>
</evidence>
<dbReference type="SUPFAM" id="SSF47413">
    <property type="entry name" value="lambda repressor-like DNA-binding domains"/>
    <property type="match status" value="1"/>
</dbReference>
<comment type="caution">
    <text evidence="2">The sequence shown here is derived from an EMBL/GenBank/DDBJ whole genome shotgun (WGS) entry which is preliminary data.</text>
</comment>
<dbReference type="Pfam" id="PF13560">
    <property type="entry name" value="HTH_31"/>
    <property type="match status" value="1"/>
</dbReference>
<sequence>MSHHDLMLVIKRRRERDQFTQMDMAKAIGVSRRHYVRCESGKAELKLSQFVNAMKFLNITYLDLALDLLNLKPVMACDVAAAARTLSATARRSLVEFMMKNYHDRKKTN</sequence>
<proteinExistence type="predicted"/>
<evidence type="ECO:0000259" key="1">
    <source>
        <dbReference type="PROSITE" id="PS50943"/>
    </source>
</evidence>
<reference evidence="2 3" key="1">
    <citation type="submission" date="2020-01" db="EMBL/GenBank/DDBJ databases">
        <title>Draft Genome Sequence of Vibrio sp. strain OCN044, Isolated from a Healthy Coral at Palmyra Atoll.</title>
        <authorList>
            <person name="Videau P."/>
            <person name="Loughran R."/>
            <person name="Esquivel A."/>
            <person name="Deadmond M."/>
            <person name="Paddock B.E."/>
            <person name="Saw J.H."/>
            <person name="Ushijima B."/>
        </authorList>
    </citation>
    <scope>NUCLEOTIDE SEQUENCE [LARGE SCALE GENOMIC DNA]</scope>
    <source>
        <strain evidence="2 3">OCN044</strain>
    </source>
</reference>